<accession>A0A7J9MHL0</accession>
<evidence type="ECO:0000256" key="1">
    <source>
        <dbReference type="SAM" id="MobiDB-lite"/>
    </source>
</evidence>
<sequence>MKPTTSLIEDSIYTQYVELQRKKITGWNQRTKHKMDVHASLKKERTNVQKEIMSDTAKIDWMIQWMEESGLVNQELLSEASKGSYEAVFLPLYSMPKGPIICSPIQHTHLSGYGSSQRYISGKGKTPMERGQLSHFDDSNTD</sequence>
<dbReference type="Proteomes" id="UP000593576">
    <property type="component" value="Unassembled WGS sequence"/>
</dbReference>
<dbReference type="EMBL" id="JABFAF010000011">
    <property type="protein sequence ID" value="MBA0869869.1"/>
    <property type="molecule type" value="Genomic_DNA"/>
</dbReference>
<organism evidence="2 3">
    <name type="scientific">Gossypium schwendimanii</name>
    <name type="common">Cotton</name>
    <dbReference type="NCBI Taxonomy" id="34291"/>
    <lineage>
        <taxon>Eukaryota</taxon>
        <taxon>Viridiplantae</taxon>
        <taxon>Streptophyta</taxon>
        <taxon>Embryophyta</taxon>
        <taxon>Tracheophyta</taxon>
        <taxon>Spermatophyta</taxon>
        <taxon>Magnoliopsida</taxon>
        <taxon>eudicotyledons</taxon>
        <taxon>Gunneridae</taxon>
        <taxon>Pentapetalae</taxon>
        <taxon>rosids</taxon>
        <taxon>malvids</taxon>
        <taxon>Malvales</taxon>
        <taxon>Malvaceae</taxon>
        <taxon>Malvoideae</taxon>
        <taxon>Gossypium</taxon>
    </lineage>
</organism>
<evidence type="ECO:0000313" key="2">
    <source>
        <dbReference type="EMBL" id="MBA0869869.1"/>
    </source>
</evidence>
<dbReference type="OrthoDB" id="10420775at2759"/>
<evidence type="ECO:0000313" key="3">
    <source>
        <dbReference type="Proteomes" id="UP000593576"/>
    </source>
</evidence>
<gene>
    <name evidence="2" type="ORF">Goshw_004500</name>
</gene>
<name>A0A7J9MHL0_GOSSC</name>
<feature type="region of interest" description="Disordered" evidence="1">
    <location>
        <begin position="121"/>
        <end position="142"/>
    </location>
</feature>
<reference evidence="2 3" key="1">
    <citation type="journal article" date="2019" name="Genome Biol. Evol.">
        <title>Insights into the evolution of the New World diploid cottons (Gossypium, subgenus Houzingenia) based on genome sequencing.</title>
        <authorList>
            <person name="Grover C.E."/>
            <person name="Arick M.A. 2nd"/>
            <person name="Thrash A."/>
            <person name="Conover J.L."/>
            <person name="Sanders W.S."/>
            <person name="Peterson D.G."/>
            <person name="Frelichowski J.E."/>
            <person name="Scheffler J.A."/>
            <person name="Scheffler B.E."/>
            <person name="Wendel J.F."/>
        </authorList>
    </citation>
    <scope>NUCLEOTIDE SEQUENCE [LARGE SCALE GENOMIC DNA]</scope>
    <source>
        <strain evidence="2">1</strain>
        <tissue evidence="2">Leaf</tissue>
    </source>
</reference>
<proteinExistence type="predicted"/>
<dbReference type="AlphaFoldDB" id="A0A7J9MHL0"/>
<protein>
    <submittedName>
        <fullName evidence="2">Uncharacterized protein</fullName>
    </submittedName>
</protein>
<comment type="caution">
    <text evidence="2">The sequence shown here is derived from an EMBL/GenBank/DDBJ whole genome shotgun (WGS) entry which is preliminary data.</text>
</comment>
<keyword evidence="3" id="KW-1185">Reference proteome</keyword>